<dbReference type="Proteomes" id="UP000509626">
    <property type="component" value="Chromosome"/>
</dbReference>
<evidence type="ECO:0000313" key="2">
    <source>
        <dbReference type="Proteomes" id="UP000509626"/>
    </source>
</evidence>
<dbReference type="AlphaFoldDB" id="A0A7D5L903"/>
<evidence type="ECO:0000313" key="1">
    <source>
        <dbReference type="EMBL" id="QLG60914.1"/>
    </source>
</evidence>
<dbReference type="OrthoDB" id="351105at2157"/>
<dbReference type="KEGG" id="halu:HUG12_03815"/>
<proteinExistence type="predicted"/>
<protein>
    <submittedName>
        <fullName evidence="1">Uncharacterized protein</fullName>
    </submittedName>
</protein>
<accession>A0A7D5L903</accession>
<dbReference type="EMBL" id="CP058579">
    <property type="protein sequence ID" value="QLG60914.1"/>
    <property type="molecule type" value="Genomic_DNA"/>
</dbReference>
<sequence length="91" mass="10329">MGIGPLFEDESSLLVAYSLDGDESMSEATVEAFIAANVDVFDRETTLHDWIDPDALDRLDWRSDRPMYLLFPLWDHLVLVTPGKVRIYTGP</sequence>
<keyword evidence="2" id="KW-1185">Reference proteome</keyword>
<organism evidence="1 2">
    <name type="scientific">Halorarum salinum</name>
    <dbReference type="NCBI Taxonomy" id="2743089"/>
    <lineage>
        <taxon>Archaea</taxon>
        <taxon>Methanobacteriati</taxon>
        <taxon>Methanobacteriota</taxon>
        <taxon>Stenosarchaea group</taxon>
        <taxon>Halobacteria</taxon>
        <taxon>Halobacteriales</taxon>
        <taxon>Haloferacaceae</taxon>
        <taxon>Halorarum</taxon>
    </lineage>
</organism>
<name>A0A7D5L903_9EURY</name>
<gene>
    <name evidence="1" type="ORF">HUG12_03815</name>
</gene>
<dbReference type="GeneID" id="56036556"/>
<dbReference type="RefSeq" id="WP_179267500.1">
    <property type="nucleotide sequence ID" value="NZ_CP058579.1"/>
</dbReference>
<reference evidence="1 2" key="1">
    <citation type="submission" date="2020-06" db="EMBL/GenBank/DDBJ databases">
        <title>NJ-3-1, isolated from saline soil.</title>
        <authorList>
            <person name="Cui H.L."/>
            <person name="Shi X."/>
        </authorList>
    </citation>
    <scope>NUCLEOTIDE SEQUENCE [LARGE SCALE GENOMIC DNA]</scope>
    <source>
        <strain evidence="1 2">NJ-3-1</strain>
    </source>
</reference>